<evidence type="ECO:0000256" key="1">
    <source>
        <dbReference type="SAM" id="MobiDB-lite"/>
    </source>
</evidence>
<dbReference type="Proteomes" id="UP000768462">
    <property type="component" value="Unassembled WGS sequence"/>
</dbReference>
<comment type="caution">
    <text evidence="3">The sequence shown here is derived from an EMBL/GenBank/DDBJ whole genome shotgun (WGS) entry which is preliminary data.</text>
</comment>
<reference evidence="3" key="1">
    <citation type="submission" date="2019-04" db="EMBL/GenBank/DDBJ databases">
        <title>Evolution of Biomass-Degrading Anaerobic Consortia Revealed by Metagenomics.</title>
        <authorList>
            <person name="Peng X."/>
        </authorList>
    </citation>
    <scope>NUCLEOTIDE SEQUENCE</scope>
    <source>
        <strain evidence="3">SIG254</strain>
    </source>
</reference>
<dbReference type="AlphaFoldDB" id="A0A927ZTB0"/>
<evidence type="ECO:0000313" key="3">
    <source>
        <dbReference type="EMBL" id="MBE6059758.1"/>
    </source>
</evidence>
<evidence type="ECO:0000313" key="4">
    <source>
        <dbReference type="Proteomes" id="UP000768462"/>
    </source>
</evidence>
<protein>
    <submittedName>
        <fullName evidence="3">Transposase</fullName>
    </submittedName>
</protein>
<dbReference type="InterPro" id="IPR010921">
    <property type="entry name" value="Trp_repressor/repl_initiator"/>
</dbReference>
<name>A0A927ZTB0_9CLOT</name>
<accession>A0A927ZTB0</accession>
<dbReference type="SUPFAM" id="SSF48295">
    <property type="entry name" value="TrpR-like"/>
    <property type="match status" value="1"/>
</dbReference>
<sequence>MSFPCKSMINEWIPRFLAAVESAFIKDKGNNEYSSEEKIRIVKEYLAGDILLTDLTAKHGIPSIETIRKWVADYNAHKEFKDYSPKSRIHSKKSERKVDKKRAAANSPILCKP</sequence>
<organism evidence="3 4">
    <name type="scientific">Clostridium sulfidigenes</name>
    <dbReference type="NCBI Taxonomy" id="318464"/>
    <lineage>
        <taxon>Bacteria</taxon>
        <taxon>Bacillati</taxon>
        <taxon>Bacillota</taxon>
        <taxon>Clostridia</taxon>
        <taxon>Eubacteriales</taxon>
        <taxon>Clostridiaceae</taxon>
        <taxon>Clostridium</taxon>
    </lineage>
</organism>
<dbReference type="InterPro" id="IPR036388">
    <property type="entry name" value="WH-like_DNA-bd_sf"/>
</dbReference>
<gene>
    <name evidence="3" type="ORF">E7215_06250</name>
</gene>
<feature type="domain" description="Insertion element IS150 protein InsJ-like helix-turn-helix" evidence="2">
    <location>
        <begin position="37"/>
        <end position="78"/>
    </location>
</feature>
<evidence type="ECO:0000259" key="2">
    <source>
        <dbReference type="Pfam" id="PF13518"/>
    </source>
</evidence>
<proteinExistence type="predicted"/>
<dbReference type="Gene3D" id="1.10.10.10">
    <property type="entry name" value="Winged helix-like DNA-binding domain superfamily/Winged helix DNA-binding domain"/>
    <property type="match status" value="1"/>
</dbReference>
<dbReference type="Pfam" id="PF13518">
    <property type="entry name" value="HTH_28"/>
    <property type="match status" value="1"/>
</dbReference>
<feature type="region of interest" description="Disordered" evidence="1">
    <location>
        <begin position="85"/>
        <end position="113"/>
    </location>
</feature>
<dbReference type="EMBL" id="SVCM01000072">
    <property type="protein sequence ID" value="MBE6059758.1"/>
    <property type="molecule type" value="Genomic_DNA"/>
</dbReference>
<dbReference type="InterPro" id="IPR055247">
    <property type="entry name" value="InsJ-like_HTH"/>
</dbReference>
<dbReference type="GO" id="GO:0043565">
    <property type="term" value="F:sequence-specific DNA binding"/>
    <property type="evidence" value="ECO:0007669"/>
    <property type="project" value="InterPro"/>
</dbReference>